<dbReference type="Pfam" id="PF03963">
    <property type="entry name" value="FlgD"/>
    <property type="match status" value="1"/>
</dbReference>
<evidence type="ECO:0000313" key="8">
    <source>
        <dbReference type="Proteomes" id="UP000315816"/>
    </source>
</evidence>
<accession>A0A545SLQ8</accession>
<evidence type="ECO:0000256" key="2">
    <source>
        <dbReference type="ARBA" id="ARBA00016013"/>
    </source>
</evidence>
<dbReference type="InterPro" id="IPR005648">
    <property type="entry name" value="FlgD"/>
</dbReference>
<protein>
    <recommendedName>
        <fullName evidence="2 5">Basal-body rod modification protein FlgD</fullName>
    </recommendedName>
</protein>
<comment type="function">
    <text evidence="4 5">Required for flagellar hook formation. May act as a scaffolding protein.</text>
</comment>
<name>A0A545SLQ8_9RHOB</name>
<evidence type="ECO:0000256" key="1">
    <source>
        <dbReference type="ARBA" id="ARBA00010577"/>
    </source>
</evidence>
<dbReference type="RefSeq" id="WP_142854801.1">
    <property type="nucleotide sequence ID" value="NZ_FXWW01000009.1"/>
</dbReference>
<proteinExistence type="inferred from homology"/>
<dbReference type="Proteomes" id="UP000315816">
    <property type="component" value="Unassembled WGS sequence"/>
</dbReference>
<dbReference type="EMBL" id="VICH01000014">
    <property type="protein sequence ID" value="TQV65908.1"/>
    <property type="molecule type" value="Genomic_DNA"/>
</dbReference>
<dbReference type="Gene3D" id="2.60.40.4070">
    <property type="match status" value="1"/>
</dbReference>
<keyword evidence="7" id="KW-0282">Flagellum</keyword>
<evidence type="ECO:0000259" key="6">
    <source>
        <dbReference type="Pfam" id="PF13860"/>
    </source>
</evidence>
<gene>
    <name evidence="7" type="primary">flgD</name>
    <name evidence="7" type="ORF">FIL88_15595</name>
</gene>
<keyword evidence="8" id="KW-1185">Reference proteome</keyword>
<evidence type="ECO:0000256" key="5">
    <source>
        <dbReference type="RuleBase" id="RU362076"/>
    </source>
</evidence>
<evidence type="ECO:0000313" key="7">
    <source>
        <dbReference type="EMBL" id="TQV65908.1"/>
    </source>
</evidence>
<comment type="similarity">
    <text evidence="1 5">Belongs to the FlgD family.</text>
</comment>
<keyword evidence="7" id="KW-0969">Cilium</keyword>
<feature type="domain" description="FlgD/Vpr Ig-like" evidence="6">
    <location>
        <begin position="110"/>
        <end position="178"/>
    </location>
</feature>
<comment type="caution">
    <text evidence="7">The sequence shown here is derived from an EMBL/GenBank/DDBJ whole genome shotgun (WGS) entry which is preliminary data.</text>
</comment>
<reference evidence="7 8" key="1">
    <citation type="submission" date="2019-06" db="EMBL/GenBank/DDBJ databases">
        <title>A novel species of marine bacteria.</title>
        <authorList>
            <person name="Wang Y."/>
        </authorList>
    </citation>
    <scope>NUCLEOTIDE SEQUENCE [LARGE SCALE GENOMIC DNA]</scope>
    <source>
        <strain evidence="7 8">MA1-10</strain>
    </source>
</reference>
<dbReference type="OrthoDB" id="9785233at2"/>
<evidence type="ECO:0000256" key="4">
    <source>
        <dbReference type="ARBA" id="ARBA00024746"/>
    </source>
</evidence>
<dbReference type="Pfam" id="PF13860">
    <property type="entry name" value="FlgD_ig"/>
    <property type="match status" value="1"/>
</dbReference>
<organism evidence="7 8">
    <name type="scientific">Aliiroseovarius halocynthiae</name>
    <dbReference type="NCBI Taxonomy" id="985055"/>
    <lineage>
        <taxon>Bacteria</taxon>
        <taxon>Pseudomonadati</taxon>
        <taxon>Pseudomonadota</taxon>
        <taxon>Alphaproteobacteria</taxon>
        <taxon>Rhodobacterales</taxon>
        <taxon>Paracoccaceae</taxon>
        <taxon>Aliiroseovarius</taxon>
    </lineage>
</organism>
<evidence type="ECO:0000256" key="3">
    <source>
        <dbReference type="ARBA" id="ARBA00022795"/>
    </source>
</evidence>
<sequence>MSVTPTAMPSALTAPPADYVQASGSDGPKISSDFETFLVMLTAQMENQDPLNPIESTDYAVQLATFSGVEQQVRTNDLLKNMGVQLGLMGMSDIADWVGKEARVAAPVQFDGDPITLSPNPVAAADEVILVVKNAEGTIVDSKPLPVSTDPVEWDGLDGTGQSFPHGVYSFELTSRSNGLHLSTDPVESYGRIVETQNNGGQLWLVLESGERVTADAVSALREAAE</sequence>
<dbReference type="InterPro" id="IPR025965">
    <property type="entry name" value="FlgD/Vpr_Ig-like"/>
</dbReference>
<keyword evidence="3 5" id="KW-1005">Bacterial flagellum biogenesis</keyword>
<dbReference type="GO" id="GO:0044781">
    <property type="term" value="P:bacterial-type flagellum organization"/>
    <property type="evidence" value="ECO:0007669"/>
    <property type="project" value="UniProtKB-UniRule"/>
</dbReference>
<dbReference type="NCBIfam" id="NF009453">
    <property type="entry name" value="PRK12813.1"/>
    <property type="match status" value="1"/>
</dbReference>
<keyword evidence="7" id="KW-0966">Cell projection</keyword>
<dbReference type="AlphaFoldDB" id="A0A545SLQ8"/>